<accession>A0AC35U5Y7</accession>
<evidence type="ECO:0000313" key="1">
    <source>
        <dbReference type="Proteomes" id="UP000095286"/>
    </source>
</evidence>
<protein>
    <submittedName>
        <fullName evidence="2">LTD domain-containing protein</fullName>
    </submittedName>
</protein>
<organism evidence="1 2">
    <name type="scientific">Rhabditophanes sp. KR3021</name>
    <dbReference type="NCBI Taxonomy" id="114890"/>
    <lineage>
        <taxon>Eukaryota</taxon>
        <taxon>Metazoa</taxon>
        <taxon>Ecdysozoa</taxon>
        <taxon>Nematoda</taxon>
        <taxon>Chromadorea</taxon>
        <taxon>Rhabditida</taxon>
        <taxon>Tylenchina</taxon>
        <taxon>Panagrolaimomorpha</taxon>
        <taxon>Strongyloidoidea</taxon>
        <taxon>Alloionematidae</taxon>
        <taxon>Rhabditophanes</taxon>
    </lineage>
</organism>
<evidence type="ECO:0000313" key="2">
    <source>
        <dbReference type="WBParaSite" id="RSKR_0000796950.1"/>
    </source>
</evidence>
<dbReference type="WBParaSite" id="RSKR_0000796950.1">
    <property type="protein sequence ID" value="RSKR_0000796950.1"/>
    <property type="gene ID" value="RSKR_0000796950"/>
</dbReference>
<sequence length="179" mass="19646">MNDVNLTDVNITNNVNLTDISNICIFEVDKAGNYISIKNNHAYMEHDIGNFRLKRQIGNNKEILNAFVVTVPVNLVVRPLETVKLYANGKGDPSNKNHINIMSVSNWGYGPKTITTLQSKSGLQTIAEYTTENSKARVTTTGGSGLIFGYVSLRTLLIIIGVLLVIIGLGVGAFFVFRK</sequence>
<reference evidence="2" key="1">
    <citation type="submission" date="2016-11" db="UniProtKB">
        <authorList>
            <consortium name="WormBaseParasite"/>
        </authorList>
    </citation>
    <scope>IDENTIFICATION</scope>
    <source>
        <strain evidence="2">KR3021</strain>
    </source>
</reference>
<dbReference type="Proteomes" id="UP000095286">
    <property type="component" value="Unplaced"/>
</dbReference>
<name>A0AC35U5Y7_9BILA</name>
<proteinExistence type="predicted"/>